<protein>
    <submittedName>
        <fullName evidence="1">Uncharacterized protein</fullName>
    </submittedName>
</protein>
<accession>A0AAV4XJ35</accession>
<gene>
    <name evidence="1" type="ORF">CEXT_514421</name>
</gene>
<evidence type="ECO:0000313" key="1">
    <source>
        <dbReference type="EMBL" id="GIY93930.1"/>
    </source>
</evidence>
<evidence type="ECO:0000313" key="2">
    <source>
        <dbReference type="Proteomes" id="UP001054945"/>
    </source>
</evidence>
<proteinExistence type="predicted"/>
<keyword evidence="2" id="KW-1185">Reference proteome</keyword>
<dbReference type="EMBL" id="BPLR01000327">
    <property type="protein sequence ID" value="GIY93930.1"/>
    <property type="molecule type" value="Genomic_DNA"/>
</dbReference>
<dbReference type="AlphaFoldDB" id="A0AAV4XJ35"/>
<sequence length="133" mass="15537">MLRIEDLPLADILVIESRAYRLRTRRCRRHQKLFWSKSTSSSVDNGKKKRKPSDVFECYINWDNHPPIESGADFSWEDAVIQRVKKKNLKGLFLLPIIVSWGGRKKHNKKSSSYFYSFGAFALSFLSGNAYQY</sequence>
<dbReference type="Proteomes" id="UP001054945">
    <property type="component" value="Unassembled WGS sequence"/>
</dbReference>
<reference evidence="1 2" key="1">
    <citation type="submission" date="2021-06" db="EMBL/GenBank/DDBJ databases">
        <title>Caerostris extrusa draft genome.</title>
        <authorList>
            <person name="Kono N."/>
            <person name="Arakawa K."/>
        </authorList>
    </citation>
    <scope>NUCLEOTIDE SEQUENCE [LARGE SCALE GENOMIC DNA]</scope>
</reference>
<comment type="caution">
    <text evidence="1">The sequence shown here is derived from an EMBL/GenBank/DDBJ whole genome shotgun (WGS) entry which is preliminary data.</text>
</comment>
<name>A0AAV4XJ35_CAEEX</name>
<organism evidence="1 2">
    <name type="scientific">Caerostris extrusa</name>
    <name type="common">Bark spider</name>
    <name type="synonym">Caerostris bankana</name>
    <dbReference type="NCBI Taxonomy" id="172846"/>
    <lineage>
        <taxon>Eukaryota</taxon>
        <taxon>Metazoa</taxon>
        <taxon>Ecdysozoa</taxon>
        <taxon>Arthropoda</taxon>
        <taxon>Chelicerata</taxon>
        <taxon>Arachnida</taxon>
        <taxon>Araneae</taxon>
        <taxon>Araneomorphae</taxon>
        <taxon>Entelegynae</taxon>
        <taxon>Araneoidea</taxon>
        <taxon>Araneidae</taxon>
        <taxon>Caerostris</taxon>
    </lineage>
</organism>